<dbReference type="EMBL" id="DVIU01000050">
    <property type="protein sequence ID" value="HIS35496.1"/>
    <property type="molecule type" value="Genomic_DNA"/>
</dbReference>
<dbReference type="AlphaFoldDB" id="A0A9D1JM17"/>
<sequence>MNDKQKSKAMEIMRRLDIYKPYINGFKNSGRVCFFENYGGFWVDQEPLIFNKIKELEEKYKCIVYAVTHEKTNIGEMYDFLIVSAHPEEWDDTIFQTATGTFYAYAYVWNVDDDYCSEFGDIVISCFGGGIKRIA</sequence>
<organism evidence="1 2">
    <name type="scientific">Candidatus Scatousia excrementigallinarum</name>
    <dbReference type="NCBI Taxonomy" id="2840935"/>
    <lineage>
        <taxon>Bacteria</taxon>
        <taxon>Candidatus Scatousia</taxon>
    </lineage>
</organism>
<name>A0A9D1JM17_9BACT</name>
<protein>
    <submittedName>
        <fullName evidence="1">Uncharacterized protein</fullName>
    </submittedName>
</protein>
<evidence type="ECO:0000313" key="2">
    <source>
        <dbReference type="Proteomes" id="UP000823928"/>
    </source>
</evidence>
<reference evidence="1" key="1">
    <citation type="submission" date="2020-10" db="EMBL/GenBank/DDBJ databases">
        <authorList>
            <person name="Gilroy R."/>
        </authorList>
    </citation>
    <scope>NUCLEOTIDE SEQUENCE</scope>
    <source>
        <strain evidence="1">6276</strain>
    </source>
</reference>
<evidence type="ECO:0000313" key="1">
    <source>
        <dbReference type="EMBL" id="HIS35496.1"/>
    </source>
</evidence>
<dbReference type="Proteomes" id="UP000823928">
    <property type="component" value="Unassembled WGS sequence"/>
</dbReference>
<gene>
    <name evidence="1" type="ORF">IAC10_02540</name>
</gene>
<accession>A0A9D1JM17</accession>
<comment type="caution">
    <text evidence="1">The sequence shown here is derived from an EMBL/GenBank/DDBJ whole genome shotgun (WGS) entry which is preliminary data.</text>
</comment>
<proteinExistence type="predicted"/>
<reference evidence="1" key="2">
    <citation type="journal article" date="2021" name="PeerJ">
        <title>Extensive microbial diversity within the chicken gut microbiome revealed by metagenomics and culture.</title>
        <authorList>
            <person name="Gilroy R."/>
            <person name="Ravi A."/>
            <person name="Getino M."/>
            <person name="Pursley I."/>
            <person name="Horton D.L."/>
            <person name="Alikhan N.F."/>
            <person name="Baker D."/>
            <person name="Gharbi K."/>
            <person name="Hall N."/>
            <person name="Watson M."/>
            <person name="Adriaenssens E.M."/>
            <person name="Foster-Nyarko E."/>
            <person name="Jarju S."/>
            <person name="Secka A."/>
            <person name="Antonio M."/>
            <person name="Oren A."/>
            <person name="Chaudhuri R.R."/>
            <person name="La Ragione R."/>
            <person name="Hildebrand F."/>
            <person name="Pallen M.J."/>
        </authorList>
    </citation>
    <scope>NUCLEOTIDE SEQUENCE</scope>
    <source>
        <strain evidence="1">6276</strain>
    </source>
</reference>